<comment type="similarity">
    <text evidence="1 4">Belongs to the ketopantoate reductase family.</text>
</comment>
<dbReference type="RefSeq" id="WP_075820922.1">
    <property type="nucleotide sequence ID" value="NZ_CAJUTZ010000121.1"/>
</dbReference>
<dbReference type="FunFam" id="1.10.1040.10:FF:000017">
    <property type="entry name" value="2-dehydropantoate 2-reductase"/>
    <property type="match status" value="1"/>
</dbReference>
<comment type="pathway">
    <text evidence="4">Cofactor biosynthesis; (R)-pantothenate biosynthesis; (R)-pantoate from 3-methyl-2-oxobutanoate: step 2/2.</text>
</comment>
<dbReference type="Gene3D" id="1.10.1040.10">
    <property type="entry name" value="N-(1-d-carboxylethyl)-l-norvaline Dehydrogenase, domain 2"/>
    <property type="match status" value="1"/>
</dbReference>
<dbReference type="InterPro" id="IPR013332">
    <property type="entry name" value="KPR_N"/>
</dbReference>
<gene>
    <name evidence="7" type="ORF">BO222_11540</name>
</gene>
<dbReference type="EMBL" id="MPJW01000251">
    <property type="protein sequence ID" value="OLU36846.1"/>
    <property type="molecule type" value="Genomic_DNA"/>
</dbReference>
<accession>A0A1U7ND68</accession>
<dbReference type="NCBIfam" id="TIGR00745">
    <property type="entry name" value="apbA_panE"/>
    <property type="match status" value="1"/>
</dbReference>
<evidence type="ECO:0000313" key="8">
    <source>
        <dbReference type="Proteomes" id="UP000186341"/>
    </source>
</evidence>
<dbReference type="GO" id="GO:0005737">
    <property type="term" value="C:cytoplasm"/>
    <property type="evidence" value="ECO:0007669"/>
    <property type="project" value="TreeGrafter"/>
</dbReference>
<reference evidence="7 8" key="1">
    <citation type="submission" date="2016-11" db="EMBL/GenBank/DDBJ databases">
        <title>Description of two novel members of the family Erysipelotrichaceae: Ileibacterium lipovorans gen. nov., sp. nov. and Dubosiella newyorkensis, gen. nov., sp. nov.</title>
        <authorList>
            <person name="Cox L.M."/>
            <person name="Sohn J."/>
            <person name="Tyrrell K.L."/>
            <person name="Citron D.M."/>
            <person name="Lawson P.A."/>
            <person name="Patel N.B."/>
            <person name="Iizumi T."/>
            <person name="Perez-Perez G.I."/>
            <person name="Goldstein E.J."/>
            <person name="Blaser M.J."/>
        </authorList>
    </citation>
    <scope>NUCLEOTIDE SEQUENCE [LARGE SCALE GENOMIC DNA]</scope>
    <source>
        <strain evidence="7 8">NYU-BL-A3</strain>
    </source>
</reference>
<dbReference type="AlphaFoldDB" id="A0A1U7ND68"/>
<feature type="domain" description="Ketopantoate reductase N-terminal" evidence="5">
    <location>
        <begin position="11"/>
        <end position="164"/>
    </location>
</feature>
<dbReference type="EC" id="1.1.1.169" evidence="4"/>
<dbReference type="SUPFAM" id="SSF51735">
    <property type="entry name" value="NAD(P)-binding Rossmann-fold domains"/>
    <property type="match status" value="1"/>
</dbReference>
<dbReference type="GO" id="GO:0008677">
    <property type="term" value="F:2-dehydropantoate 2-reductase activity"/>
    <property type="evidence" value="ECO:0007669"/>
    <property type="project" value="UniProtKB-EC"/>
</dbReference>
<dbReference type="UniPathway" id="UPA00028">
    <property type="reaction ID" value="UER00004"/>
</dbReference>
<dbReference type="Proteomes" id="UP000186341">
    <property type="component" value="Unassembled WGS sequence"/>
</dbReference>
<evidence type="ECO:0000256" key="2">
    <source>
        <dbReference type="ARBA" id="ARBA00022857"/>
    </source>
</evidence>
<dbReference type="InterPro" id="IPR013328">
    <property type="entry name" value="6PGD_dom2"/>
</dbReference>
<comment type="function">
    <text evidence="4">Catalyzes the NADPH-dependent reduction of ketopantoate into pantoic acid.</text>
</comment>
<evidence type="ECO:0000259" key="5">
    <source>
        <dbReference type="Pfam" id="PF02558"/>
    </source>
</evidence>
<feature type="domain" description="Ketopantoate reductase C-terminal" evidence="6">
    <location>
        <begin position="192"/>
        <end position="313"/>
    </location>
</feature>
<dbReference type="GeneID" id="82203767"/>
<dbReference type="Gene3D" id="3.40.50.720">
    <property type="entry name" value="NAD(P)-binding Rossmann-like Domain"/>
    <property type="match status" value="1"/>
</dbReference>
<evidence type="ECO:0000313" key="7">
    <source>
        <dbReference type="EMBL" id="OLU36846.1"/>
    </source>
</evidence>
<keyword evidence="3 4" id="KW-0560">Oxidoreductase</keyword>
<dbReference type="Pfam" id="PF02558">
    <property type="entry name" value="ApbA"/>
    <property type="match status" value="1"/>
</dbReference>
<comment type="caution">
    <text evidence="7">The sequence shown here is derived from an EMBL/GenBank/DDBJ whole genome shotgun (WGS) entry which is preliminary data.</text>
</comment>
<proteinExistence type="inferred from homology"/>
<name>A0A1U7ND68_9FIRM</name>
<dbReference type="PANTHER" id="PTHR21708">
    <property type="entry name" value="PROBABLE 2-DEHYDROPANTOATE 2-REDUCTASE"/>
    <property type="match status" value="1"/>
</dbReference>
<evidence type="ECO:0000256" key="3">
    <source>
        <dbReference type="ARBA" id="ARBA00023002"/>
    </source>
</evidence>
<dbReference type="GO" id="GO:0015940">
    <property type="term" value="P:pantothenate biosynthetic process"/>
    <property type="evidence" value="ECO:0007669"/>
    <property type="project" value="UniProtKB-UniPathway"/>
</dbReference>
<evidence type="ECO:0000259" key="6">
    <source>
        <dbReference type="Pfam" id="PF08546"/>
    </source>
</evidence>
<dbReference type="InterPro" id="IPR008927">
    <property type="entry name" value="6-PGluconate_DH-like_C_sf"/>
</dbReference>
<comment type="catalytic activity">
    <reaction evidence="4">
        <text>(R)-pantoate + NADP(+) = 2-dehydropantoate + NADPH + H(+)</text>
        <dbReference type="Rhea" id="RHEA:16233"/>
        <dbReference type="ChEBI" id="CHEBI:11561"/>
        <dbReference type="ChEBI" id="CHEBI:15378"/>
        <dbReference type="ChEBI" id="CHEBI:15980"/>
        <dbReference type="ChEBI" id="CHEBI:57783"/>
        <dbReference type="ChEBI" id="CHEBI:58349"/>
        <dbReference type="EC" id="1.1.1.169"/>
    </reaction>
</comment>
<sequence length="322" mass="36134">MKNSFKPIKKVLIAGRGSVGITEGLILNDALNEDRTNDDQSAKVNFAFVADPERINRYRNEPLIVDGKPVFFPYVSKEEEFGKADLILIASKYGALPMVMEEIAPFVDKNTILMSAINGIVSEDDLRRRFPENVVLRTIAQKMDSVYSGNQMNHTQTGELVFGADDPSQHEAQEKVRELFERCHLPYVLSEDILYDQWNKLMLNCAINEICAAYDAGYGDVMNQPELFELFMKSMEEVRQTAIAAGIDLKAEELGKWVDAIKKLAYDALPSMAQDVRAGRVSELSLFAGTIVPLAHEHGIDVPVLEDLYARILAIDEKNQNM</sequence>
<protein>
    <recommendedName>
        <fullName evidence="4">2-dehydropantoate 2-reductase</fullName>
        <ecNumber evidence="4">1.1.1.169</ecNumber>
    </recommendedName>
    <alternativeName>
        <fullName evidence="4">Ketopantoate reductase</fullName>
    </alternativeName>
</protein>
<dbReference type="SUPFAM" id="SSF48179">
    <property type="entry name" value="6-phosphogluconate dehydrogenase C-terminal domain-like"/>
    <property type="match status" value="1"/>
</dbReference>
<dbReference type="InterPro" id="IPR013752">
    <property type="entry name" value="KPA_reductase"/>
</dbReference>
<keyword evidence="8" id="KW-1185">Reference proteome</keyword>
<dbReference type="PANTHER" id="PTHR21708:SF26">
    <property type="entry name" value="2-DEHYDROPANTOATE 2-REDUCTASE"/>
    <property type="match status" value="1"/>
</dbReference>
<evidence type="ECO:0000256" key="1">
    <source>
        <dbReference type="ARBA" id="ARBA00007870"/>
    </source>
</evidence>
<dbReference type="InterPro" id="IPR051402">
    <property type="entry name" value="KPR-Related"/>
</dbReference>
<dbReference type="Pfam" id="PF08546">
    <property type="entry name" value="ApbA_C"/>
    <property type="match status" value="1"/>
</dbReference>
<dbReference type="InterPro" id="IPR003710">
    <property type="entry name" value="ApbA"/>
</dbReference>
<organism evidence="7 8">
    <name type="scientific">Ileibacterium valens</name>
    <dbReference type="NCBI Taxonomy" id="1862668"/>
    <lineage>
        <taxon>Bacteria</taxon>
        <taxon>Bacillati</taxon>
        <taxon>Bacillota</taxon>
        <taxon>Erysipelotrichia</taxon>
        <taxon>Erysipelotrichales</taxon>
        <taxon>Erysipelotrichaceae</taxon>
        <taxon>Ileibacterium</taxon>
    </lineage>
</organism>
<dbReference type="OrthoDB" id="9793586at2"/>
<dbReference type="InterPro" id="IPR036291">
    <property type="entry name" value="NAD(P)-bd_dom_sf"/>
</dbReference>
<keyword evidence="4" id="KW-0566">Pantothenate biosynthesis</keyword>
<keyword evidence="2 4" id="KW-0521">NADP</keyword>
<evidence type="ECO:0000256" key="4">
    <source>
        <dbReference type="RuleBase" id="RU362068"/>
    </source>
</evidence>